<dbReference type="PRINTS" id="PR00413">
    <property type="entry name" value="HADHALOGNASE"/>
</dbReference>
<dbReference type="InterPro" id="IPR006439">
    <property type="entry name" value="HAD-SF_hydro_IA"/>
</dbReference>
<keyword evidence="1" id="KW-0378">Hydrolase</keyword>
<dbReference type="EMBL" id="BAAFSV010000001">
    <property type="protein sequence ID" value="GAB1309991.1"/>
    <property type="molecule type" value="Genomic_DNA"/>
</dbReference>
<sequence length="272" mass="29901">MPHPDLTSFKALSFDCYGTLINWEPGLLADLSPLLSLLPASHPWRDPANPLLPVQRFYAHSAHLWAVQPTLAYDANLIESFRLLAAEAGVSAASALGEETVAGIGAGPGRWPAFADTVEGLKRLGRYYKLAILSNVNDANIARAVAGPLAGARFDAVYTAQQIGSYKPDLRNFAYLFEKAKAELGADKEKGELLHVARSLTADHVPAKQLQLRSVWIARGGDKKENYGVGGDYEALKQEGKLGFEWMFQTIGEFADEVERQFTEKEKREKEL</sequence>
<dbReference type="Gene3D" id="3.40.50.1000">
    <property type="entry name" value="HAD superfamily/HAD-like"/>
    <property type="match status" value="1"/>
</dbReference>
<name>A0ABQ0FWY3_9PEZI</name>
<accession>A0ABQ0FWY3</accession>
<keyword evidence="3" id="KW-1185">Reference proteome</keyword>
<dbReference type="InterPro" id="IPR051540">
    <property type="entry name" value="S-2-haloacid_dehalogenase"/>
</dbReference>
<dbReference type="Proteomes" id="UP001628179">
    <property type="component" value="Unassembled WGS sequence"/>
</dbReference>
<protein>
    <recommendedName>
        <fullName evidence="4">Haloacid dehalogenase</fullName>
    </recommendedName>
</protein>
<gene>
    <name evidence="2" type="ORF">MFIFM68171_00201</name>
</gene>
<dbReference type="GeneID" id="98170946"/>
<dbReference type="InterPro" id="IPR036412">
    <property type="entry name" value="HAD-like_sf"/>
</dbReference>
<dbReference type="RefSeq" id="XP_070911724.1">
    <property type="nucleotide sequence ID" value="XM_071055623.1"/>
</dbReference>
<dbReference type="SUPFAM" id="SSF56784">
    <property type="entry name" value="HAD-like"/>
    <property type="match status" value="1"/>
</dbReference>
<dbReference type="PANTHER" id="PTHR43316:SF9">
    <property type="entry name" value="ACID DEHALOGENASE, PUTATIVE (AFU_ORTHOLOGUE AFUA_6G14460)-RELATED"/>
    <property type="match status" value="1"/>
</dbReference>
<comment type="caution">
    <text evidence="2">The sequence shown here is derived from an EMBL/GenBank/DDBJ whole genome shotgun (WGS) entry which is preliminary data.</text>
</comment>
<reference evidence="2 3" key="1">
    <citation type="submission" date="2024-09" db="EMBL/GenBank/DDBJ databases">
        <title>Itraconazole resistance in Madurella fahalii resulting from another homologue of gene encoding cytochrome P450 14-alpha sterol demethylase (CYP51).</title>
        <authorList>
            <person name="Yoshioka I."/>
            <person name="Fahal A.H."/>
            <person name="Kaneko S."/>
            <person name="Yaguchi T."/>
        </authorList>
    </citation>
    <scope>NUCLEOTIDE SEQUENCE [LARGE SCALE GENOMIC DNA]</scope>
    <source>
        <strain evidence="2 3">IFM 68171</strain>
    </source>
</reference>
<dbReference type="PANTHER" id="PTHR43316">
    <property type="entry name" value="HYDROLASE, HALOACID DELAHOGENASE-RELATED"/>
    <property type="match status" value="1"/>
</dbReference>
<evidence type="ECO:0000313" key="2">
    <source>
        <dbReference type="EMBL" id="GAB1309991.1"/>
    </source>
</evidence>
<evidence type="ECO:0008006" key="4">
    <source>
        <dbReference type="Google" id="ProtNLM"/>
    </source>
</evidence>
<evidence type="ECO:0000313" key="3">
    <source>
        <dbReference type="Proteomes" id="UP001628179"/>
    </source>
</evidence>
<organism evidence="2 3">
    <name type="scientific">Madurella fahalii</name>
    <dbReference type="NCBI Taxonomy" id="1157608"/>
    <lineage>
        <taxon>Eukaryota</taxon>
        <taxon>Fungi</taxon>
        <taxon>Dikarya</taxon>
        <taxon>Ascomycota</taxon>
        <taxon>Pezizomycotina</taxon>
        <taxon>Sordariomycetes</taxon>
        <taxon>Sordariomycetidae</taxon>
        <taxon>Sordariales</taxon>
        <taxon>Sordariales incertae sedis</taxon>
        <taxon>Madurella</taxon>
    </lineage>
</organism>
<proteinExistence type="predicted"/>
<dbReference type="Gene3D" id="1.10.150.750">
    <property type="match status" value="1"/>
</dbReference>
<dbReference type="Pfam" id="PF00702">
    <property type="entry name" value="Hydrolase"/>
    <property type="match status" value="1"/>
</dbReference>
<evidence type="ECO:0000256" key="1">
    <source>
        <dbReference type="ARBA" id="ARBA00022801"/>
    </source>
</evidence>
<dbReference type="InterPro" id="IPR023214">
    <property type="entry name" value="HAD_sf"/>
</dbReference>